<feature type="compositionally biased region" description="Basic and acidic residues" evidence="1">
    <location>
        <begin position="126"/>
        <end position="135"/>
    </location>
</feature>
<name>A0A542ZTM9_RARFA</name>
<keyword evidence="2" id="KW-0812">Transmembrane</keyword>
<reference evidence="4 5" key="1">
    <citation type="submission" date="2019-06" db="EMBL/GenBank/DDBJ databases">
        <title>Sequencing the genomes of 1000 actinobacteria strains.</title>
        <authorList>
            <person name="Klenk H.-P."/>
        </authorList>
    </citation>
    <scope>NUCLEOTIDE SEQUENCE [LARGE SCALE GENOMIC DNA]</scope>
    <source>
        <strain evidence="4 5">DSM 4813</strain>
    </source>
</reference>
<comment type="caution">
    <text evidence="4">The sequence shown here is derived from an EMBL/GenBank/DDBJ whole genome shotgun (WGS) entry which is preliminary data.</text>
</comment>
<dbReference type="Proteomes" id="UP000315389">
    <property type="component" value="Unassembled WGS sequence"/>
</dbReference>
<evidence type="ECO:0000313" key="4">
    <source>
        <dbReference type="EMBL" id="TQL63713.1"/>
    </source>
</evidence>
<keyword evidence="2" id="KW-1133">Transmembrane helix</keyword>
<gene>
    <name evidence="4" type="ORF">FB461_0183</name>
</gene>
<dbReference type="PANTHER" id="PTHR33392:SF6">
    <property type="entry name" value="POLYISOPRENYL-TEICHOIC ACID--PEPTIDOGLYCAN TEICHOIC ACID TRANSFERASE TAGU"/>
    <property type="match status" value="1"/>
</dbReference>
<evidence type="ECO:0000313" key="5">
    <source>
        <dbReference type="Proteomes" id="UP000315389"/>
    </source>
</evidence>
<dbReference type="InterPro" id="IPR050922">
    <property type="entry name" value="LytR/CpsA/Psr_CW_biosynth"/>
</dbReference>
<evidence type="ECO:0000256" key="1">
    <source>
        <dbReference type="SAM" id="MobiDB-lite"/>
    </source>
</evidence>
<feature type="compositionally biased region" description="Acidic residues" evidence="1">
    <location>
        <begin position="92"/>
        <end position="107"/>
    </location>
</feature>
<organism evidence="4 5">
    <name type="scientific">Rarobacter faecitabidus</name>
    <dbReference type="NCBI Taxonomy" id="13243"/>
    <lineage>
        <taxon>Bacteria</taxon>
        <taxon>Bacillati</taxon>
        <taxon>Actinomycetota</taxon>
        <taxon>Actinomycetes</taxon>
        <taxon>Micrococcales</taxon>
        <taxon>Rarobacteraceae</taxon>
        <taxon>Rarobacter</taxon>
    </lineage>
</organism>
<feature type="compositionally biased region" description="Acidic residues" evidence="1">
    <location>
        <begin position="8"/>
        <end position="18"/>
    </location>
</feature>
<feature type="region of interest" description="Disordered" evidence="1">
    <location>
        <begin position="1"/>
        <end position="28"/>
    </location>
</feature>
<feature type="compositionally biased region" description="Acidic residues" evidence="1">
    <location>
        <begin position="115"/>
        <end position="125"/>
    </location>
</feature>
<dbReference type="EMBL" id="VFOS01000001">
    <property type="protein sequence ID" value="TQL63713.1"/>
    <property type="molecule type" value="Genomic_DNA"/>
</dbReference>
<dbReference type="OrthoDB" id="5147502at2"/>
<evidence type="ECO:0000256" key="2">
    <source>
        <dbReference type="SAM" id="Phobius"/>
    </source>
</evidence>
<feature type="region of interest" description="Disordered" evidence="1">
    <location>
        <begin position="76"/>
        <end position="139"/>
    </location>
</feature>
<feature type="compositionally biased region" description="Low complexity" evidence="1">
    <location>
        <begin position="76"/>
        <end position="91"/>
    </location>
</feature>
<keyword evidence="5" id="KW-1185">Reference proteome</keyword>
<keyword evidence="2" id="KW-0472">Membrane</keyword>
<dbReference type="InterPro" id="IPR027381">
    <property type="entry name" value="LytR/CpsA/Psr_C"/>
</dbReference>
<protein>
    <submittedName>
        <fullName evidence="4">LytR cell envelope-related transcriptional attenuator</fullName>
    </submittedName>
</protein>
<dbReference type="RefSeq" id="WP_142118088.1">
    <property type="nucleotide sequence ID" value="NZ_BAAASV010000002.1"/>
</dbReference>
<feature type="domain" description="LytR/CpsA/Psr regulator C-terminal" evidence="3">
    <location>
        <begin position="140"/>
        <end position="225"/>
    </location>
</feature>
<dbReference type="PANTHER" id="PTHR33392">
    <property type="entry name" value="POLYISOPRENYL-TEICHOIC ACID--PEPTIDOGLYCAN TEICHOIC ACID TRANSFERASE TAGU"/>
    <property type="match status" value="1"/>
</dbReference>
<evidence type="ECO:0000259" key="3">
    <source>
        <dbReference type="Pfam" id="PF13399"/>
    </source>
</evidence>
<feature type="transmembrane region" description="Helical" evidence="2">
    <location>
        <begin position="36"/>
        <end position="57"/>
    </location>
</feature>
<accession>A0A542ZTM9</accession>
<sequence>MTKAYPYPEDEFDIDPAEGDVPQGAHRAPRSRLRGVLIAVGVLVAAAALGVAAALYIPALLGMNDEDVATKVGIETTTTTPSQSATPQSSAPEDETSDEEISDEPDSGETAPDAAADEGTDETAQDEPKKDEPPAVDKATTVRVLNATRTQGLAAGATSKLKAEGWTDLNATNYKGAAISSSVVYYKTEDDKAAAESIAETLGIGSTKLVSDLTGPLSVILAGDYRN</sequence>
<dbReference type="Pfam" id="PF13399">
    <property type="entry name" value="LytR_C"/>
    <property type="match status" value="1"/>
</dbReference>
<dbReference type="Gene3D" id="3.30.70.2390">
    <property type="match status" value="1"/>
</dbReference>
<proteinExistence type="predicted"/>
<dbReference type="AlphaFoldDB" id="A0A542ZTM9"/>